<dbReference type="GO" id="GO:0015920">
    <property type="term" value="P:lipopolysaccharide transport"/>
    <property type="evidence" value="ECO:0007669"/>
    <property type="project" value="TreeGrafter"/>
</dbReference>
<keyword evidence="3 6" id="KW-0564">Palmitate</keyword>
<evidence type="ECO:0000256" key="4">
    <source>
        <dbReference type="ARBA" id="ARBA00023237"/>
    </source>
</evidence>
<dbReference type="Gene3D" id="3.30.160.150">
    <property type="entry name" value="Lipoprotein like domain"/>
    <property type="match status" value="1"/>
</dbReference>
<keyword evidence="1 6" id="KW-0732">Signal</keyword>
<evidence type="ECO:0000313" key="8">
    <source>
        <dbReference type="EMBL" id="WBA09302.1"/>
    </source>
</evidence>
<dbReference type="PROSITE" id="PS51257">
    <property type="entry name" value="PROKAR_LIPOPROTEIN"/>
    <property type="match status" value="1"/>
</dbReference>
<dbReference type="GO" id="GO:0001530">
    <property type="term" value="F:lipopolysaccharide binding"/>
    <property type="evidence" value="ECO:0007669"/>
    <property type="project" value="TreeGrafter"/>
</dbReference>
<dbReference type="PANTHER" id="PTHR38098:SF1">
    <property type="entry name" value="LPS-ASSEMBLY LIPOPROTEIN LPTE"/>
    <property type="match status" value="1"/>
</dbReference>
<reference evidence="8" key="1">
    <citation type="submission" date="2022-09" db="EMBL/GenBank/DDBJ databases">
        <authorList>
            <person name="Li Z.-J."/>
        </authorList>
    </citation>
    <scope>NUCLEOTIDE SEQUENCE</scope>
    <source>
        <strain evidence="8">TGB11</strain>
    </source>
</reference>
<dbReference type="AlphaFoldDB" id="A0AA47LSJ3"/>
<dbReference type="InterPro" id="IPR007485">
    <property type="entry name" value="LPS_assembly_LptE"/>
</dbReference>
<dbReference type="PANTHER" id="PTHR38098">
    <property type="entry name" value="LPS-ASSEMBLY LIPOPROTEIN LPTE"/>
    <property type="match status" value="1"/>
</dbReference>
<evidence type="ECO:0000256" key="2">
    <source>
        <dbReference type="ARBA" id="ARBA00023136"/>
    </source>
</evidence>
<dbReference type="Pfam" id="PF04390">
    <property type="entry name" value="LptE"/>
    <property type="match status" value="1"/>
</dbReference>
<dbReference type="EMBL" id="CP114588">
    <property type="protein sequence ID" value="WBA09302.1"/>
    <property type="molecule type" value="Genomic_DNA"/>
</dbReference>
<dbReference type="Proteomes" id="UP001164748">
    <property type="component" value="Chromosome"/>
</dbReference>
<keyword evidence="5 6" id="KW-0449">Lipoprotein</keyword>
<comment type="similarity">
    <text evidence="6">Belongs to the LptE lipoprotein family.</text>
</comment>
<evidence type="ECO:0000256" key="3">
    <source>
        <dbReference type="ARBA" id="ARBA00023139"/>
    </source>
</evidence>
<feature type="region of interest" description="Disordered" evidence="7">
    <location>
        <begin position="174"/>
        <end position="207"/>
    </location>
</feature>
<accession>A0AA47LSJ3</accession>
<organism evidence="8 9">
    <name type="scientific">Salinivibrio kushneri</name>
    <dbReference type="NCBI Taxonomy" id="1908198"/>
    <lineage>
        <taxon>Bacteria</taxon>
        <taxon>Pseudomonadati</taxon>
        <taxon>Pseudomonadota</taxon>
        <taxon>Gammaproteobacteria</taxon>
        <taxon>Vibrionales</taxon>
        <taxon>Vibrionaceae</taxon>
        <taxon>Salinivibrio</taxon>
    </lineage>
</organism>
<dbReference type="RefSeq" id="WP_269579508.1">
    <property type="nucleotide sequence ID" value="NZ_CP114588.1"/>
</dbReference>
<sequence length="207" mass="23413">MNLFKTMLRSLLVAMVCLTIASCGFALRGSYNLPDEVDKVSLTSFDPYGELTRQMRNALRQHKVDLVSPSKEVANIHLLGESNSEKTLSLYQNSRVAEKEFRYVARYRVTIPGKGSYSYNTTLSRNFLDNPLTALAKSVEEDKLVAEMRTEATRQIMRQLSQLKGDIAEFERQQAEQAAMKDLEQGDTPTKPDVIIETRQTETNPAQ</sequence>
<feature type="compositionally biased region" description="Basic and acidic residues" evidence="7">
    <location>
        <begin position="174"/>
        <end position="184"/>
    </location>
</feature>
<evidence type="ECO:0000256" key="5">
    <source>
        <dbReference type="ARBA" id="ARBA00023288"/>
    </source>
</evidence>
<name>A0AA47LSJ3_9GAMM</name>
<dbReference type="HAMAP" id="MF_01186">
    <property type="entry name" value="LPS_assembly_LptE"/>
    <property type="match status" value="1"/>
</dbReference>
<evidence type="ECO:0000256" key="7">
    <source>
        <dbReference type="SAM" id="MobiDB-lite"/>
    </source>
</evidence>
<dbReference type="GO" id="GO:0009279">
    <property type="term" value="C:cell outer membrane"/>
    <property type="evidence" value="ECO:0007669"/>
    <property type="project" value="UniProtKB-SubCell"/>
</dbReference>
<proteinExistence type="inferred from homology"/>
<evidence type="ECO:0000256" key="1">
    <source>
        <dbReference type="ARBA" id="ARBA00022729"/>
    </source>
</evidence>
<keyword evidence="2 6" id="KW-0472">Membrane</keyword>
<protein>
    <recommendedName>
        <fullName evidence="6">LPS-assembly lipoprotein LptE</fullName>
    </recommendedName>
</protein>
<comment type="subunit">
    <text evidence="6">Component of the lipopolysaccharide transport and assembly complex. Interacts with LptD.</text>
</comment>
<evidence type="ECO:0000313" key="9">
    <source>
        <dbReference type="Proteomes" id="UP001164748"/>
    </source>
</evidence>
<dbReference type="GO" id="GO:0043165">
    <property type="term" value="P:Gram-negative-bacterium-type cell outer membrane assembly"/>
    <property type="evidence" value="ECO:0007669"/>
    <property type="project" value="UniProtKB-UniRule"/>
</dbReference>
<comment type="subcellular location">
    <subcellularLocation>
        <location evidence="6">Cell outer membrane</location>
        <topology evidence="6">Lipid-anchor</topology>
    </subcellularLocation>
</comment>
<keyword evidence="4 6" id="KW-0998">Cell outer membrane</keyword>
<dbReference type="GO" id="GO:1990351">
    <property type="term" value="C:transporter complex"/>
    <property type="evidence" value="ECO:0007669"/>
    <property type="project" value="TreeGrafter"/>
</dbReference>
<comment type="function">
    <text evidence="6">Together with LptD, is involved in the assembly of lipopolysaccharide (LPS) at the surface of the outer membrane. Required for the proper assembly of LptD. Binds LPS and may serve as the LPS recognition site at the outer membrane.</text>
</comment>
<evidence type="ECO:0000256" key="6">
    <source>
        <dbReference type="HAMAP-Rule" id="MF_01186"/>
    </source>
</evidence>
<gene>
    <name evidence="6 8" type="primary">lptE</name>
    <name evidence="8" type="ORF">N8M53_03565</name>
</gene>